<dbReference type="KEGG" id="tpx:Turpa_0632"/>
<evidence type="ECO:0000313" key="8">
    <source>
        <dbReference type="Proteomes" id="UP000006048"/>
    </source>
</evidence>
<dbReference type="PATRIC" id="fig|869212.3.peg.606"/>
<dbReference type="InterPro" id="IPR029057">
    <property type="entry name" value="PRTase-like"/>
</dbReference>
<dbReference type="GO" id="GO:0019856">
    <property type="term" value="P:pyrimidine nucleobase biosynthetic process"/>
    <property type="evidence" value="ECO:0007669"/>
    <property type="project" value="TreeGrafter"/>
</dbReference>
<dbReference type="EMBL" id="CP002959">
    <property type="protein sequence ID" value="AFM11284.1"/>
    <property type="molecule type" value="Genomic_DNA"/>
</dbReference>
<dbReference type="STRING" id="869212.Turpa_0632"/>
<comment type="function">
    <text evidence="6">Catalyzes the transfer of a ribosyl phosphate group from 5-phosphoribose 1-diphosphate to orotate, leading to the formation of orotidine monophosphate (OMP).</text>
</comment>
<feature type="binding site" evidence="6">
    <location>
        <position position="114"/>
    </location>
    <ligand>
        <name>5-phospho-alpha-D-ribose 1-diphosphate</name>
        <dbReference type="ChEBI" id="CHEBI:58017"/>
        <note>ligand shared between dimeric partners</note>
    </ligand>
</feature>
<dbReference type="Proteomes" id="UP000006048">
    <property type="component" value="Chromosome"/>
</dbReference>
<comment type="caution">
    <text evidence="6">Lacks conserved residue(s) required for the propagation of feature annotation.</text>
</comment>
<dbReference type="OrthoDB" id="9802134at2"/>
<dbReference type="InterPro" id="IPR000836">
    <property type="entry name" value="PRTase_dom"/>
</dbReference>
<dbReference type="SUPFAM" id="SSF53271">
    <property type="entry name" value="PRTase-like"/>
    <property type="match status" value="1"/>
</dbReference>
<feature type="binding site" description="in other chain" evidence="6">
    <location>
        <position position="109"/>
    </location>
    <ligand>
        <name>5-phospho-alpha-D-ribose 1-diphosphate</name>
        <dbReference type="ChEBI" id="CHEBI:58017"/>
        <note>ligand shared between dimeric partners</note>
    </ligand>
</feature>
<protein>
    <recommendedName>
        <fullName evidence="2 6">Orotate phosphoribosyltransferase</fullName>
        <shortName evidence="6">OPRT</shortName>
        <shortName evidence="6">OPRTase</shortName>
        <ecNumber evidence="2 6">2.4.2.10</ecNumber>
    </recommendedName>
</protein>
<sequence>MSDLAADKALLKEAIRKFSYRENHAEPFTLASGKKSPYYFDLKQTLLQPKYLALAGRIVSQIIAQHYQGKVIAAGLTMGADPIIYSAVLAVDYAPGAGKPELVPAIVRKEAKDHGTGKKIEMLKGIDTATPCVMVDDVITTAGSTLKAFAAMREAGFAIKHAVCILDRGEGGAAALAENGVTLLSVFTAEEFKER</sequence>
<feature type="binding site" evidence="6">
    <location>
        <position position="112"/>
    </location>
    <ligand>
        <name>5-phospho-alpha-D-ribose 1-diphosphate</name>
        <dbReference type="ChEBI" id="CHEBI:58017"/>
        <note>ligand shared between dimeric partners</note>
    </ligand>
</feature>
<keyword evidence="6" id="KW-0460">Magnesium</keyword>
<evidence type="ECO:0000256" key="6">
    <source>
        <dbReference type="HAMAP-Rule" id="MF_01208"/>
    </source>
</evidence>
<dbReference type="AlphaFoldDB" id="I4B1X7"/>
<name>I4B1X7_TURPD</name>
<comment type="catalytic activity">
    <reaction evidence="6">
        <text>orotidine 5'-phosphate + diphosphate = orotate + 5-phospho-alpha-D-ribose 1-diphosphate</text>
        <dbReference type="Rhea" id="RHEA:10380"/>
        <dbReference type="ChEBI" id="CHEBI:30839"/>
        <dbReference type="ChEBI" id="CHEBI:33019"/>
        <dbReference type="ChEBI" id="CHEBI:57538"/>
        <dbReference type="ChEBI" id="CHEBI:58017"/>
        <dbReference type="EC" id="2.4.2.10"/>
    </reaction>
</comment>
<dbReference type="PANTHER" id="PTHR19278">
    <property type="entry name" value="OROTATE PHOSPHORIBOSYLTRANSFERASE"/>
    <property type="match status" value="1"/>
</dbReference>
<dbReference type="GO" id="GO:0000287">
    <property type="term" value="F:magnesium ion binding"/>
    <property type="evidence" value="ECO:0007669"/>
    <property type="project" value="UniProtKB-UniRule"/>
</dbReference>
<feature type="binding site" description="in other chain" evidence="6">
    <location>
        <begin position="136"/>
        <end position="144"/>
    </location>
    <ligand>
        <name>5-phospho-alpha-D-ribose 1-diphosphate</name>
        <dbReference type="ChEBI" id="CHEBI:58017"/>
        <note>ligand shared between dimeric partners</note>
    </ligand>
</feature>
<dbReference type="InterPro" id="IPR023031">
    <property type="entry name" value="OPRT"/>
</dbReference>
<feature type="binding site" evidence="6">
    <location>
        <position position="168"/>
    </location>
    <ligand>
        <name>orotate</name>
        <dbReference type="ChEBI" id="CHEBI:30839"/>
    </ligand>
</feature>
<keyword evidence="8" id="KW-1185">Reference proteome</keyword>
<dbReference type="UniPathway" id="UPA00070">
    <property type="reaction ID" value="UER00119"/>
</dbReference>
<comment type="pathway">
    <text evidence="1 6">Pyrimidine metabolism; UMP biosynthesis via de novo pathway; UMP from orotate: step 1/2.</text>
</comment>
<feature type="binding site" evidence="6">
    <location>
        <position position="108"/>
    </location>
    <ligand>
        <name>5-phospho-alpha-D-ribose 1-diphosphate</name>
        <dbReference type="ChEBI" id="CHEBI:58017"/>
        <note>ligand shared between dimeric partners</note>
    </ligand>
</feature>
<evidence type="ECO:0000256" key="2">
    <source>
        <dbReference type="ARBA" id="ARBA00011971"/>
    </source>
</evidence>
<organism evidence="7 8">
    <name type="scientific">Turneriella parva (strain ATCC BAA-1111 / DSM 21527 / NCTC 11395 / H)</name>
    <name type="common">Leptospira parva</name>
    <dbReference type="NCBI Taxonomy" id="869212"/>
    <lineage>
        <taxon>Bacteria</taxon>
        <taxon>Pseudomonadati</taxon>
        <taxon>Spirochaetota</taxon>
        <taxon>Spirochaetia</taxon>
        <taxon>Leptospirales</taxon>
        <taxon>Leptospiraceae</taxon>
        <taxon>Turneriella</taxon>
    </lineage>
</organism>
<dbReference type="PANTHER" id="PTHR19278:SF9">
    <property type="entry name" value="URIDINE 5'-MONOPHOSPHATE SYNTHASE"/>
    <property type="match status" value="1"/>
</dbReference>
<dbReference type="HAMAP" id="MF_01208">
    <property type="entry name" value="PyrE"/>
    <property type="match status" value="1"/>
</dbReference>
<evidence type="ECO:0000256" key="5">
    <source>
        <dbReference type="ARBA" id="ARBA00022975"/>
    </source>
</evidence>
<dbReference type="Gene3D" id="3.40.50.2020">
    <property type="match status" value="1"/>
</dbReference>
<feature type="binding site" evidence="6">
    <location>
        <position position="140"/>
    </location>
    <ligand>
        <name>orotate</name>
        <dbReference type="ChEBI" id="CHEBI:30839"/>
    </ligand>
</feature>
<gene>
    <name evidence="6" type="primary">pyrE</name>
    <name evidence="7" type="ordered locus">Turpa_0632</name>
</gene>
<comment type="subunit">
    <text evidence="6">Homodimer.</text>
</comment>
<keyword evidence="4 6" id="KW-0808">Transferase</keyword>
<dbReference type="NCBIfam" id="TIGR00336">
    <property type="entry name" value="pyrE"/>
    <property type="match status" value="1"/>
</dbReference>
<dbReference type="RefSeq" id="WP_014801802.1">
    <property type="nucleotide sequence ID" value="NC_018020.1"/>
</dbReference>
<evidence type="ECO:0000313" key="7">
    <source>
        <dbReference type="EMBL" id="AFM11284.1"/>
    </source>
</evidence>
<accession>I4B1X7</accession>
<dbReference type="InterPro" id="IPR004467">
    <property type="entry name" value="Or_phspho_trans_dom"/>
</dbReference>
<dbReference type="GO" id="GO:0044205">
    <property type="term" value="P:'de novo' UMP biosynthetic process"/>
    <property type="evidence" value="ECO:0007669"/>
    <property type="project" value="UniProtKB-UniRule"/>
</dbReference>
<reference evidence="7 8" key="1">
    <citation type="submission" date="2012-06" db="EMBL/GenBank/DDBJ databases">
        <title>The complete chromosome of genome of Turneriella parva DSM 21527.</title>
        <authorList>
            <consortium name="US DOE Joint Genome Institute (JGI-PGF)"/>
            <person name="Lucas S."/>
            <person name="Han J."/>
            <person name="Lapidus A."/>
            <person name="Bruce D."/>
            <person name="Goodwin L."/>
            <person name="Pitluck S."/>
            <person name="Peters L."/>
            <person name="Kyrpides N."/>
            <person name="Mavromatis K."/>
            <person name="Ivanova N."/>
            <person name="Mikhailova N."/>
            <person name="Chertkov O."/>
            <person name="Detter J.C."/>
            <person name="Tapia R."/>
            <person name="Han C."/>
            <person name="Land M."/>
            <person name="Hauser L."/>
            <person name="Markowitz V."/>
            <person name="Cheng J.-F."/>
            <person name="Hugenholtz P."/>
            <person name="Woyke T."/>
            <person name="Wu D."/>
            <person name="Gronow S."/>
            <person name="Wellnitz S."/>
            <person name="Brambilla E."/>
            <person name="Klenk H.-P."/>
            <person name="Eisen J.A."/>
        </authorList>
    </citation>
    <scope>NUCLEOTIDE SEQUENCE [LARGE SCALE GENOMIC DNA]</scope>
    <source>
        <strain evidence="8">ATCC BAA-1111 / DSM 21527 / NCTC 11395 / H</strain>
    </source>
</reference>
<dbReference type="EC" id="2.4.2.10" evidence="2 6"/>
<evidence type="ECO:0000256" key="1">
    <source>
        <dbReference type="ARBA" id="ARBA00004889"/>
    </source>
</evidence>
<dbReference type="CDD" id="cd06223">
    <property type="entry name" value="PRTases_typeI"/>
    <property type="match status" value="1"/>
</dbReference>
<dbReference type="GO" id="GO:0004588">
    <property type="term" value="F:orotate phosphoribosyltransferase activity"/>
    <property type="evidence" value="ECO:0007669"/>
    <property type="project" value="UniProtKB-UniRule"/>
</dbReference>
<keyword evidence="3 6" id="KW-0328">Glycosyltransferase</keyword>
<comment type="cofactor">
    <cofactor evidence="6">
        <name>Mg(2+)</name>
        <dbReference type="ChEBI" id="CHEBI:18420"/>
    </cofactor>
</comment>
<evidence type="ECO:0000256" key="4">
    <source>
        <dbReference type="ARBA" id="ARBA00022679"/>
    </source>
</evidence>
<comment type="similarity">
    <text evidence="6">Belongs to the purine/pyrimidine phosphoribosyltransferase family. PyrE subfamily.</text>
</comment>
<dbReference type="HOGENOM" id="CLU_074878_2_1_12"/>
<evidence type="ECO:0000256" key="3">
    <source>
        <dbReference type="ARBA" id="ARBA00022676"/>
    </source>
</evidence>
<proteinExistence type="inferred from homology"/>
<keyword evidence="5 6" id="KW-0665">Pyrimidine biosynthesis</keyword>